<evidence type="ECO:0000313" key="2">
    <source>
        <dbReference type="EnsemblPlants" id="Kaladp0089s0033.1.v1.1.CDS.1"/>
    </source>
</evidence>
<keyword evidence="1" id="KW-0812">Transmembrane</keyword>
<sequence length="146" mass="17190">MEEATWEQKLQALTHILTHHTTSPSLHSQLLFSSLIPCYAHSDYPPVLCSKPTLHLTWAFTHFLRRISPPRTSWRCKCPYQQPPPLILAKGLEAASWEDEERRREYVRMRTSRRPLRSKVNPMVPFLVPNLMLLSLLLWNPFPEYD</sequence>
<dbReference type="Proteomes" id="UP000594263">
    <property type="component" value="Unplaced"/>
</dbReference>
<feature type="transmembrane region" description="Helical" evidence="1">
    <location>
        <begin position="120"/>
        <end position="139"/>
    </location>
</feature>
<evidence type="ECO:0000313" key="3">
    <source>
        <dbReference type="Proteomes" id="UP000594263"/>
    </source>
</evidence>
<keyword evidence="1" id="KW-1133">Transmembrane helix</keyword>
<evidence type="ECO:0008006" key="4">
    <source>
        <dbReference type="Google" id="ProtNLM"/>
    </source>
</evidence>
<dbReference type="EnsemblPlants" id="Kaladp0089s0033.1.v1.1">
    <property type="protein sequence ID" value="Kaladp0089s0033.1.v1.1.CDS.1"/>
    <property type="gene ID" value="Kaladp0089s0033.v1.1"/>
</dbReference>
<dbReference type="PANTHER" id="PTHR38364:SF1">
    <property type="entry name" value="OS04G0475300 PROTEIN"/>
    <property type="match status" value="1"/>
</dbReference>
<organism evidence="2 3">
    <name type="scientific">Kalanchoe fedtschenkoi</name>
    <name type="common">Lavender scallops</name>
    <name type="synonym">South American air plant</name>
    <dbReference type="NCBI Taxonomy" id="63787"/>
    <lineage>
        <taxon>Eukaryota</taxon>
        <taxon>Viridiplantae</taxon>
        <taxon>Streptophyta</taxon>
        <taxon>Embryophyta</taxon>
        <taxon>Tracheophyta</taxon>
        <taxon>Spermatophyta</taxon>
        <taxon>Magnoliopsida</taxon>
        <taxon>eudicotyledons</taxon>
        <taxon>Gunneridae</taxon>
        <taxon>Pentapetalae</taxon>
        <taxon>Saxifragales</taxon>
        <taxon>Crassulaceae</taxon>
        <taxon>Kalanchoe</taxon>
    </lineage>
</organism>
<dbReference type="Gramene" id="Kaladp0089s0033.1.v1.1">
    <property type="protein sequence ID" value="Kaladp0089s0033.1.v1.1.CDS.1"/>
    <property type="gene ID" value="Kaladp0089s0033.v1.1"/>
</dbReference>
<accession>A0A7N0UY33</accession>
<evidence type="ECO:0000256" key="1">
    <source>
        <dbReference type="SAM" id="Phobius"/>
    </source>
</evidence>
<dbReference type="PANTHER" id="PTHR38364">
    <property type="entry name" value="OSJNBA0022H21.9 PROTEIN"/>
    <property type="match status" value="1"/>
</dbReference>
<protein>
    <recommendedName>
        <fullName evidence="4">Transmembrane protein</fullName>
    </recommendedName>
</protein>
<reference evidence="2" key="1">
    <citation type="submission" date="2021-01" db="UniProtKB">
        <authorList>
            <consortium name="EnsemblPlants"/>
        </authorList>
    </citation>
    <scope>IDENTIFICATION</scope>
</reference>
<dbReference type="OMA" id="THLRQWW"/>
<keyword evidence="3" id="KW-1185">Reference proteome</keyword>
<name>A0A7N0UY33_KALFE</name>
<keyword evidence="1" id="KW-0472">Membrane</keyword>
<proteinExistence type="predicted"/>
<dbReference type="AlphaFoldDB" id="A0A7N0UY33"/>